<dbReference type="Proteomes" id="UP001234202">
    <property type="component" value="Unassembled WGS sequence"/>
</dbReference>
<dbReference type="EMBL" id="JASBWV010000020">
    <property type="protein sequence ID" value="KAJ9120560.1"/>
    <property type="molecule type" value="Genomic_DNA"/>
</dbReference>
<accession>A0ACC2XAF5</accession>
<gene>
    <name evidence="1" type="ORF">QFC24_005238</name>
</gene>
<protein>
    <submittedName>
        <fullName evidence="1">Uncharacterized protein</fullName>
    </submittedName>
</protein>
<organism evidence="1 2">
    <name type="scientific">Naganishia onofrii</name>
    <dbReference type="NCBI Taxonomy" id="1851511"/>
    <lineage>
        <taxon>Eukaryota</taxon>
        <taxon>Fungi</taxon>
        <taxon>Dikarya</taxon>
        <taxon>Basidiomycota</taxon>
        <taxon>Agaricomycotina</taxon>
        <taxon>Tremellomycetes</taxon>
        <taxon>Filobasidiales</taxon>
        <taxon>Filobasidiaceae</taxon>
        <taxon>Naganishia</taxon>
    </lineage>
</organism>
<comment type="caution">
    <text evidence="1">The sequence shown here is derived from an EMBL/GenBank/DDBJ whole genome shotgun (WGS) entry which is preliminary data.</text>
</comment>
<evidence type="ECO:0000313" key="2">
    <source>
        <dbReference type="Proteomes" id="UP001234202"/>
    </source>
</evidence>
<evidence type="ECO:0000313" key="1">
    <source>
        <dbReference type="EMBL" id="KAJ9120560.1"/>
    </source>
</evidence>
<keyword evidence="2" id="KW-1185">Reference proteome</keyword>
<reference evidence="1" key="1">
    <citation type="submission" date="2023-04" db="EMBL/GenBank/DDBJ databases">
        <title>Draft Genome sequencing of Naganishia species isolated from polar environments using Oxford Nanopore Technology.</title>
        <authorList>
            <person name="Leo P."/>
            <person name="Venkateswaran K."/>
        </authorList>
    </citation>
    <scope>NUCLEOTIDE SEQUENCE</scope>
    <source>
        <strain evidence="1">DBVPG 5303</strain>
    </source>
</reference>
<sequence>MAYTTWTQGYKEANTATTAALKLESTLPHTLPNLAQRIFPSYLTAATQWSNLLSSGLAPAATALGSTSGERQEAVKRWRMCLERADLVKKKVAAMGGEVATKPAGMRRANVVDQGAQAVSENRETEVIRRKKEDEAEQINILRRSSIIRHQNQTPSSKINASSTTPTAKELRLPLWHDADGTFIAPLTTTQLDSLTVRPDFSPDQKAWEAKWENVYSPSCPWIPFEPFLSSSSNGGNTGTVARTGAAAVKISQGIGANCSVVAGLNVLVAHNARQRGSRALGVQNLVDVRVKVERGDPGNVEAGGKRYWRVKVFVNGAWRSLVIDSCLPTSTKTDEPLHCVVTPDPPTQPIPSLSSLFWLPLLEKTYTSLLASSYAFPGSTPSTDLFHLTGWIPERIPLTRGSFQRERTWQRVDRGWRDGTVLITLGTGKEQQRRNGIVRDPRVVPLHAYAVVDVQHGDGQGGGEERKVKVVNPWRRGQTRTGSNGREWTRGMLQALVEEAEDEDAEPEEPPDSWWMSWDEICNTFDTLNLNWDPRIFERCETVHSLYTDADDEDSVEINVSALSAGADVWVLLQRHITTFATASTTLAGLESDRSGGDDEDGTGISMALQLVESVGKVTSARHVWTKPSGAALEYTSSTWILVQHKCLTETATLSVRPRFEVPSTAPPQTHANGIAYTVTVYSDANIVAHKNTMIYGYERTVDVEFSGRTAGGNPSHPTFMYNPQYRVHIKPDMSERAKRSTANVKCQLIGDDQTSYNVKLVWNQGERVTEYVQGPLTDFALQLPDFSVISFSLQTQDVVADSGEYRYGQTSVSKAGVGVGSYTLVPSSFEANRASKATLRIQSTLPLEVSSVPQEGAGMFSRTVKGQWSGSSAAGRPSLGSYEQNPRYELLLPEPTTILCLAATTGTPIPISIAIFKRGPSGSLKQQVATSGPYADPVSGVVIPQTHLEAGIYVLVPSTYAGGTEASYVVSVYATRKFEVSGM</sequence>
<name>A0ACC2XAF5_9TREE</name>
<proteinExistence type="predicted"/>